<evidence type="ECO:0000313" key="2">
    <source>
        <dbReference type="EMBL" id="GIH83566.1"/>
    </source>
</evidence>
<dbReference type="Proteomes" id="UP000655044">
    <property type="component" value="Unassembled WGS sequence"/>
</dbReference>
<dbReference type="Gene3D" id="3.30.750.24">
    <property type="entry name" value="STAS domain"/>
    <property type="match status" value="1"/>
</dbReference>
<gene>
    <name evidence="2" type="ORF">Pro02_19740</name>
</gene>
<accession>A0A8J3WD54</accession>
<evidence type="ECO:0000259" key="1">
    <source>
        <dbReference type="PROSITE" id="PS50801"/>
    </source>
</evidence>
<evidence type="ECO:0000313" key="3">
    <source>
        <dbReference type="Proteomes" id="UP000655044"/>
    </source>
</evidence>
<proteinExistence type="predicted"/>
<dbReference type="RefSeq" id="WP_189241844.1">
    <property type="nucleotide sequence ID" value="NZ_BMQP01000005.1"/>
</dbReference>
<dbReference type="InterPro" id="IPR036513">
    <property type="entry name" value="STAS_dom_sf"/>
</dbReference>
<dbReference type="InterPro" id="IPR002645">
    <property type="entry name" value="STAS_dom"/>
</dbReference>
<dbReference type="EMBL" id="BOOI01000015">
    <property type="protein sequence ID" value="GIH83566.1"/>
    <property type="molecule type" value="Genomic_DNA"/>
</dbReference>
<dbReference type="Pfam" id="PF13466">
    <property type="entry name" value="STAS_2"/>
    <property type="match status" value="1"/>
</dbReference>
<dbReference type="PROSITE" id="PS50801">
    <property type="entry name" value="STAS"/>
    <property type="match status" value="1"/>
</dbReference>
<protein>
    <recommendedName>
        <fullName evidence="1">STAS domain-containing protein</fullName>
    </recommendedName>
</protein>
<dbReference type="InterPro" id="IPR058548">
    <property type="entry name" value="MlaB-like_STAS"/>
</dbReference>
<organism evidence="2 3">
    <name type="scientific">Planobispora rosea</name>
    <dbReference type="NCBI Taxonomy" id="35762"/>
    <lineage>
        <taxon>Bacteria</taxon>
        <taxon>Bacillati</taxon>
        <taxon>Actinomycetota</taxon>
        <taxon>Actinomycetes</taxon>
        <taxon>Streptosporangiales</taxon>
        <taxon>Streptosporangiaceae</taxon>
        <taxon>Planobispora</taxon>
    </lineage>
</organism>
<dbReference type="SUPFAM" id="SSF52091">
    <property type="entry name" value="SpoIIaa-like"/>
    <property type="match status" value="1"/>
</dbReference>
<comment type="caution">
    <text evidence="2">The sequence shown here is derived from an EMBL/GenBank/DDBJ whole genome shotgun (WGS) entry which is preliminary data.</text>
</comment>
<dbReference type="CDD" id="cd07043">
    <property type="entry name" value="STAS_anti-anti-sigma_factors"/>
    <property type="match status" value="1"/>
</dbReference>
<name>A0A8J3WD54_PLARO</name>
<keyword evidence="3" id="KW-1185">Reference proteome</keyword>
<reference evidence="2" key="1">
    <citation type="submission" date="2021-01" db="EMBL/GenBank/DDBJ databases">
        <title>Whole genome shotgun sequence of Planobispora rosea NBRC 15558.</title>
        <authorList>
            <person name="Komaki H."/>
            <person name="Tamura T."/>
        </authorList>
    </citation>
    <scope>NUCLEOTIDE SEQUENCE</scope>
    <source>
        <strain evidence="2">NBRC 15558</strain>
    </source>
</reference>
<dbReference type="AlphaFoldDB" id="A0A8J3WD54"/>
<sequence length="132" mass="13966">MTPVDGETGIPAGRLPGSGGTRPAELVLYQDHQLRVVRCDQSAGRMLQVSGQIDAANSAALARILAGADGDGAVVDIGRVTFVDVSGLRALVTSRESSPCWTHLRNTPPYVQRLLTVLGWSRTPEETFAGPL</sequence>
<feature type="domain" description="STAS" evidence="1">
    <location>
        <begin position="46"/>
        <end position="132"/>
    </location>
</feature>